<gene>
    <name evidence="3" type="ORF">CJF39_04740</name>
</gene>
<reference evidence="3 4" key="1">
    <citation type="submission" date="2017-08" db="EMBL/GenBank/DDBJ databases">
        <title>Genomic and metabolic characterisation of spoilage-associated Pseudomonas species.</title>
        <authorList>
            <person name="Stanborough T."/>
            <person name="Fegan N."/>
            <person name="Powell S.M."/>
            <person name="Singh T."/>
            <person name="Tamplin M.L."/>
            <person name="Chandry P.S."/>
        </authorList>
    </citation>
    <scope>NUCLEOTIDE SEQUENCE [LARGE SCALE GENOMIC DNA]</scope>
    <source>
        <strain evidence="3 4">L1802</strain>
    </source>
</reference>
<organism evidence="3 4">
    <name type="scientific">Pseudomonas lundensis</name>
    <dbReference type="NCBI Taxonomy" id="86185"/>
    <lineage>
        <taxon>Bacteria</taxon>
        <taxon>Pseudomonadati</taxon>
        <taxon>Pseudomonadota</taxon>
        <taxon>Gammaproteobacteria</taxon>
        <taxon>Pseudomonadales</taxon>
        <taxon>Pseudomonadaceae</taxon>
        <taxon>Pseudomonas</taxon>
    </lineage>
</organism>
<dbReference type="Pfam" id="PF03413">
    <property type="entry name" value="PepSY"/>
    <property type="match status" value="1"/>
</dbReference>
<evidence type="ECO:0000256" key="1">
    <source>
        <dbReference type="SAM" id="SignalP"/>
    </source>
</evidence>
<evidence type="ECO:0000313" key="3">
    <source>
        <dbReference type="EMBL" id="OZY60802.1"/>
    </source>
</evidence>
<dbReference type="RefSeq" id="WP_094992384.1">
    <property type="nucleotide sequence ID" value="NZ_NQKI01000004.1"/>
</dbReference>
<evidence type="ECO:0000313" key="4">
    <source>
        <dbReference type="Proteomes" id="UP000215788"/>
    </source>
</evidence>
<dbReference type="EMBL" id="NQKI01000004">
    <property type="protein sequence ID" value="OZY60802.1"/>
    <property type="molecule type" value="Genomic_DNA"/>
</dbReference>
<feature type="chain" id="PRO_5013057340" evidence="1">
    <location>
        <begin position="25"/>
        <end position="104"/>
    </location>
</feature>
<comment type="caution">
    <text evidence="3">The sequence shown here is derived from an EMBL/GenBank/DDBJ whole genome shotgun (WGS) entry which is preliminary data.</text>
</comment>
<accession>A0A266NFI2</accession>
<feature type="domain" description="PepSY" evidence="2">
    <location>
        <begin position="42"/>
        <end position="98"/>
    </location>
</feature>
<dbReference type="Gene3D" id="3.10.450.40">
    <property type="match status" value="1"/>
</dbReference>
<name>A0A266NFI2_9PSED</name>
<dbReference type="InterPro" id="IPR025711">
    <property type="entry name" value="PepSY"/>
</dbReference>
<keyword evidence="1" id="KW-0732">Signal</keyword>
<dbReference type="AlphaFoldDB" id="A0A266NFI2"/>
<proteinExistence type="predicted"/>
<feature type="signal peptide" evidence="1">
    <location>
        <begin position="1"/>
        <end position="24"/>
    </location>
</feature>
<evidence type="ECO:0000259" key="2">
    <source>
        <dbReference type="Pfam" id="PF03413"/>
    </source>
</evidence>
<dbReference type="OrthoDB" id="5704710at2"/>
<dbReference type="Proteomes" id="UP000215788">
    <property type="component" value="Unassembled WGS sequence"/>
</dbReference>
<sequence>MYMSGRAISLLVFMLCAFGSQAMARDLGQDEALRLRQKGIILPFEQLVDRALKRYPGSRLLEVELEKKHGRYVYEIELLTTQGVVRELKFDARKGELFEDKEDD</sequence>
<protein>
    <submittedName>
        <fullName evidence="3">Peptidase</fullName>
    </submittedName>
</protein>